<dbReference type="EMBL" id="JABFDB010000011">
    <property type="protein sequence ID" value="NYZ21298.1"/>
    <property type="molecule type" value="Genomic_DNA"/>
</dbReference>
<keyword evidence="3" id="KW-1185">Reference proteome</keyword>
<name>A0ABX2TAL7_9PROT</name>
<evidence type="ECO:0000313" key="2">
    <source>
        <dbReference type="EMBL" id="NYZ21298.1"/>
    </source>
</evidence>
<dbReference type="InterPro" id="IPR002716">
    <property type="entry name" value="PIN_dom"/>
</dbReference>
<comment type="caution">
    <text evidence="2">The sequence shown here is derived from an EMBL/GenBank/DDBJ whole genome shotgun (WGS) entry which is preliminary data.</text>
</comment>
<proteinExistence type="predicted"/>
<protein>
    <submittedName>
        <fullName evidence="2">PIN domain-containing protein</fullName>
    </submittedName>
</protein>
<dbReference type="SUPFAM" id="SSF88723">
    <property type="entry name" value="PIN domain-like"/>
    <property type="match status" value="1"/>
</dbReference>
<evidence type="ECO:0000259" key="1">
    <source>
        <dbReference type="Pfam" id="PF01850"/>
    </source>
</evidence>
<feature type="domain" description="PIN" evidence="1">
    <location>
        <begin position="3"/>
        <end position="147"/>
    </location>
</feature>
<gene>
    <name evidence="2" type="ORF">HND93_16405</name>
</gene>
<dbReference type="InterPro" id="IPR029060">
    <property type="entry name" value="PIN-like_dom_sf"/>
</dbReference>
<sequence>MIAVDTNVLLYLIKPDTVPPQDAPTGKPVERCQERVEFLISTLSKTRTKLVLPTPAITEMLVSTGESATAVLEVLRTMSVFRIADFDQRAALECSLLMSQHWAGRLKQLKSDVGRHRIKFDLMIVAIARVAGAREILSDDKSVKDVAAITGMPARGIADLPLPPEPDQSSFQGL</sequence>
<dbReference type="Gene3D" id="3.40.50.1010">
    <property type="entry name" value="5'-nuclease"/>
    <property type="match status" value="1"/>
</dbReference>
<reference evidence="2 3" key="1">
    <citation type="submission" date="2020-05" db="EMBL/GenBank/DDBJ databases">
        <title>Azospirillum oleiclasticum sp. nov, a nitrogen-fixing and heavy crude oil-emulsifying bacterium isolated from the crude oil of Yumen Oilfield.</title>
        <authorList>
            <person name="Wu D."/>
            <person name="Cai M."/>
            <person name="Zhang X."/>
        </authorList>
    </citation>
    <scope>NUCLEOTIDE SEQUENCE [LARGE SCALE GENOMIC DNA]</scope>
    <source>
        <strain evidence="2 3">ROY-1-1-2</strain>
    </source>
</reference>
<dbReference type="Pfam" id="PF01850">
    <property type="entry name" value="PIN"/>
    <property type="match status" value="1"/>
</dbReference>
<organism evidence="2 3">
    <name type="scientific">Azospirillum oleiclasticum</name>
    <dbReference type="NCBI Taxonomy" id="2735135"/>
    <lineage>
        <taxon>Bacteria</taxon>
        <taxon>Pseudomonadati</taxon>
        <taxon>Pseudomonadota</taxon>
        <taxon>Alphaproteobacteria</taxon>
        <taxon>Rhodospirillales</taxon>
        <taxon>Azospirillaceae</taxon>
        <taxon>Azospirillum</taxon>
    </lineage>
</organism>
<accession>A0ABX2TAL7</accession>
<dbReference type="RefSeq" id="WP_180283067.1">
    <property type="nucleotide sequence ID" value="NZ_JABFDB010000011.1"/>
</dbReference>
<dbReference type="Proteomes" id="UP000584642">
    <property type="component" value="Unassembled WGS sequence"/>
</dbReference>
<evidence type="ECO:0000313" key="3">
    <source>
        <dbReference type="Proteomes" id="UP000584642"/>
    </source>
</evidence>